<proteinExistence type="predicted"/>
<dbReference type="EMBL" id="JAVDSW010000001">
    <property type="protein sequence ID" value="MDR6701621.1"/>
    <property type="molecule type" value="Genomic_DNA"/>
</dbReference>
<name>A0AAW8LQJ2_AGRTU</name>
<evidence type="ECO:0000313" key="2">
    <source>
        <dbReference type="Proteomes" id="UP001265315"/>
    </source>
</evidence>
<reference evidence="1" key="1">
    <citation type="submission" date="2023-07" db="EMBL/GenBank/DDBJ databases">
        <title>Sorghum-associated microbial communities from plants grown in Nebraska, USA.</title>
        <authorList>
            <person name="Schachtman D."/>
        </authorList>
    </citation>
    <scope>NUCLEOTIDE SEQUENCE</scope>
    <source>
        <strain evidence="1">1457</strain>
    </source>
</reference>
<organism evidence="1 2">
    <name type="scientific">Agrobacterium tumefaciens</name>
    <dbReference type="NCBI Taxonomy" id="358"/>
    <lineage>
        <taxon>Bacteria</taxon>
        <taxon>Pseudomonadati</taxon>
        <taxon>Pseudomonadota</taxon>
        <taxon>Alphaproteobacteria</taxon>
        <taxon>Hyphomicrobiales</taxon>
        <taxon>Rhizobiaceae</taxon>
        <taxon>Rhizobium/Agrobacterium group</taxon>
        <taxon>Agrobacterium</taxon>
        <taxon>Agrobacterium tumefaciens complex</taxon>
    </lineage>
</organism>
<dbReference type="Proteomes" id="UP001265315">
    <property type="component" value="Unassembled WGS sequence"/>
</dbReference>
<protein>
    <submittedName>
        <fullName evidence="1">Uncharacterized protein</fullName>
    </submittedName>
</protein>
<sequence length="126" mass="14107">MNEAQTLTLEAGRYYRTRDGRKAYVAGFNPFSKEEDRANAVSGWIEDGNCLWCRSGQYWKNKTSDFDLVAEWVEPKRIQGKMYIYEGSAGVHGGYLSDHLQLPYGAKVLAVIEIDVLEGHGLGEAA</sequence>
<evidence type="ECO:0000313" key="1">
    <source>
        <dbReference type="EMBL" id="MDR6701621.1"/>
    </source>
</evidence>
<dbReference type="RefSeq" id="WP_209689045.1">
    <property type="nucleotide sequence ID" value="NZ_JAGIPM010000001.1"/>
</dbReference>
<comment type="caution">
    <text evidence="1">The sequence shown here is derived from an EMBL/GenBank/DDBJ whole genome shotgun (WGS) entry which is preliminary data.</text>
</comment>
<gene>
    <name evidence="1" type="ORF">J2W61_001449</name>
</gene>
<accession>A0AAW8LQJ2</accession>
<dbReference type="AlphaFoldDB" id="A0AAW8LQJ2"/>